<gene>
    <name evidence="1" type="ORF">HID58_056335</name>
</gene>
<protein>
    <submittedName>
        <fullName evidence="1">Uncharacterized protein</fullName>
    </submittedName>
</protein>
<dbReference type="InterPro" id="IPR045001">
    <property type="entry name" value="DRG"/>
</dbReference>
<name>A0ABQ8AMX3_BRANA</name>
<proteinExistence type="predicted"/>
<evidence type="ECO:0000313" key="1">
    <source>
        <dbReference type="EMBL" id="KAH0893906.1"/>
    </source>
</evidence>
<sequence length="129" mass="13950">MQIEGEGEESDPVFRRVAKRIPLLSFSSVVDLGISDSGILRELSVSLSALSATMSTIMQKIKEIEVKMARTQKNKATTHHLGLLKQLISELHFGRPNLLSSTKGPSCTTYLAKGGGGGEGFDVTKSVRF</sequence>
<dbReference type="Gene3D" id="6.10.140.1070">
    <property type="match status" value="1"/>
</dbReference>
<reference evidence="1 2" key="1">
    <citation type="submission" date="2021-05" db="EMBL/GenBank/DDBJ databases">
        <title>Genome Assembly of Synthetic Allotetraploid Brassica napus Reveals Homoeologous Exchanges between Subgenomes.</title>
        <authorList>
            <person name="Davis J.T."/>
        </authorList>
    </citation>
    <scope>NUCLEOTIDE SEQUENCE [LARGE SCALE GENOMIC DNA]</scope>
    <source>
        <strain evidence="2">cv. Da-Ae</strain>
        <tissue evidence="1">Seedling</tissue>
    </source>
</reference>
<accession>A0ABQ8AMX3</accession>
<evidence type="ECO:0000313" key="2">
    <source>
        <dbReference type="Proteomes" id="UP000824890"/>
    </source>
</evidence>
<keyword evidence="2" id="KW-1185">Reference proteome</keyword>
<dbReference type="EMBL" id="JAGKQM010000013">
    <property type="protein sequence ID" value="KAH0893906.1"/>
    <property type="molecule type" value="Genomic_DNA"/>
</dbReference>
<organism evidence="1 2">
    <name type="scientific">Brassica napus</name>
    <name type="common">Rape</name>
    <dbReference type="NCBI Taxonomy" id="3708"/>
    <lineage>
        <taxon>Eukaryota</taxon>
        <taxon>Viridiplantae</taxon>
        <taxon>Streptophyta</taxon>
        <taxon>Embryophyta</taxon>
        <taxon>Tracheophyta</taxon>
        <taxon>Spermatophyta</taxon>
        <taxon>Magnoliopsida</taxon>
        <taxon>eudicotyledons</taxon>
        <taxon>Gunneridae</taxon>
        <taxon>Pentapetalae</taxon>
        <taxon>rosids</taxon>
        <taxon>malvids</taxon>
        <taxon>Brassicales</taxon>
        <taxon>Brassicaceae</taxon>
        <taxon>Brassiceae</taxon>
        <taxon>Brassica</taxon>
    </lineage>
</organism>
<dbReference type="PANTHER" id="PTHR43127">
    <property type="entry name" value="DEVELOPMENTALLY-REGULATED GTP-BINDING PROTEIN 2"/>
    <property type="match status" value="1"/>
</dbReference>
<dbReference type="Proteomes" id="UP000824890">
    <property type="component" value="Unassembled WGS sequence"/>
</dbReference>
<comment type="caution">
    <text evidence="1">The sequence shown here is derived from an EMBL/GenBank/DDBJ whole genome shotgun (WGS) entry which is preliminary data.</text>
</comment>